<dbReference type="PROSITE" id="PS51257">
    <property type="entry name" value="PROKAR_LIPOPROTEIN"/>
    <property type="match status" value="1"/>
</dbReference>
<dbReference type="Proteomes" id="UP000064967">
    <property type="component" value="Chromosome"/>
</dbReference>
<keyword evidence="3" id="KW-1185">Reference proteome</keyword>
<name>A0A0K1PXB3_9BACT</name>
<dbReference type="KEGG" id="llu:AKJ09_04821"/>
<dbReference type="STRING" id="1391654.AKJ09_04821"/>
<feature type="region of interest" description="Disordered" evidence="1">
    <location>
        <begin position="241"/>
        <end position="262"/>
    </location>
</feature>
<proteinExistence type="predicted"/>
<dbReference type="AlphaFoldDB" id="A0A0K1PXB3"/>
<organism evidence="2 3">
    <name type="scientific">Labilithrix luteola</name>
    <dbReference type="NCBI Taxonomy" id="1391654"/>
    <lineage>
        <taxon>Bacteria</taxon>
        <taxon>Pseudomonadati</taxon>
        <taxon>Myxococcota</taxon>
        <taxon>Polyangia</taxon>
        <taxon>Polyangiales</taxon>
        <taxon>Labilitrichaceae</taxon>
        <taxon>Labilithrix</taxon>
    </lineage>
</organism>
<dbReference type="EMBL" id="CP012333">
    <property type="protein sequence ID" value="AKU98157.1"/>
    <property type="molecule type" value="Genomic_DNA"/>
</dbReference>
<dbReference type="RefSeq" id="WP_146649181.1">
    <property type="nucleotide sequence ID" value="NZ_CP012333.1"/>
</dbReference>
<accession>A0A0K1PXB3</accession>
<evidence type="ECO:0000313" key="2">
    <source>
        <dbReference type="EMBL" id="AKU98157.1"/>
    </source>
</evidence>
<sequence>MFLRRAKTPSLHLALVSWLSYLLWLVACSGSPLGSADGSGGETGNASSGGKPEAGAPSTWTKTMPSIANFAYFSGTSSTIGPRILVRGNDPSTRISSLHFEFLDAEGKPAVIDPDGDGASESAELDVDVPAGQPQGAFFVALQSAPRFDETVQIVAVTPRDTSANWGERKMAFITSMPLRAEGQDCDADGFDSCTTGTMCTANGATESPRCMSIAVVRSSRCNGAPVIVARSGAQSVSGEAAGTSAWDAPSGCASDERRGGPESTYWLRVTSETPSITLTTASNKTNFDTVVYVLPSCTAEPQDALGCNDDGEPPSSTLTLRDVHPGSYLVVVDSLDAKGGSFELRVTVP</sequence>
<protein>
    <submittedName>
        <fullName evidence="2">Uncharacterized protein</fullName>
    </submittedName>
</protein>
<gene>
    <name evidence="2" type="ORF">AKJ09_04821</name>
</gene>
<evidence type="ECO:0000313" key="3">
    <source>
        <dbReference type="Proteomes" id="UP000064967"/>
    </source>
</evidence>
<evidence type="ECO:0000256" key="1">
    <source>
        <dbReference type="SAM" id="MobiDB-lite"/>
    </source>
</evidence>
<reference evidence="2 3" key="1">
    <citation type="submission" date="2015-08" db="EMBL/GenBank/DDBJ databases">
        <authorList>
            <person name="Babu N.S."/>
            <person name="Beckwith C.J."/>
            <person name="Beseler K.G."/>
            <person name="Brison A."/>
            <person name="Carone J.V."/>
            <person name="Caskin T.P."/>
            <person name="Diamond M."/>
            <person name="Durham M.E."/>
            <person name="Foxe J.M."/>
            <person name="Go M."/>
            <person name="Henderson B.A."/>
            <person name="Jones I.B."/>
            <person name="McGettigan J.A."/>
            <person name="Micheletti S.J."/>
            <person name="Nasrallah M.E."/>
            <person name="Ortiz D."/>
            <person name="Piller C.R."/>
            <person name="Privatt S.R."/>
            <person name="Schneider S.L."/>
            <person name="Sharp S."/>
            <person name="Smith T.C."/>
            <person name="Stanton J.D."/>
            <person name="Ullery H.E."/>
            <person name="Wilson R.J."/>
            <person name="Serrano M.G."/>
            <person name="Buck G."/>
            <person name="Lee V."/>
            <person name="Wang Y."/>
            <person name="Carvalho R."/>
            <person name="Voegtly L."/>
            <person name="Shi R."/>
            <person name="Duckworth R."/>
            <person name="Johnson A."/>
            <person name="Loviza R."/>
            <person name="Walstead R."/>
            <person name="Shah Z."/>
            <person name="Kiflezghi M."/>
            <person name="Wade K."/>
            <person name="Ball S.L."/>
            <person name="Bradley K.W."/>
            <person name="Asai D.J."/>
            <person name="Bowman C.A."/>
            <person name="Russell D.A."/>
            <person name="Pope W.H."/>
            <person name="Jacobs-Sera D."/>
            <person name="Hendrix R.W."/>
            <person name="Hatfull G.F."/>
        </authorList>
    </citation>
    <scope>NUCLEOTIDE SEQUENCE [LARGE SCALE GENOMIC DNA]</scope>
    <source>
        <strain evidence="2 3">DSM 27648</strain>
    </source>
</reference>
<feature type="region of interest" description="Disordered" evidence="1">
    <location>
        <begin position="35"/>
        <end position="60"/>
    </location>
</feature>